<dbReference type="InterPro" id="IPR000727">
    <property type="entry name" value="T_SNARE_dom"/>
</dbReference>
<keyword evidence="9" id="KW-0472">Membrane</keyword>
<dbReference type="EMBL" id="CCKQ01000986">
    <property type="protein sequence ID" value="CDW72075.1"/>
    <property type="molecule type" value="Genomic_DNA"/>
</dbReference>
<keyword evidence="6" id="KW-1133">Transmembrane helix</keyword>
<evidence type="ECO:0000256" key="3">
    <source>
        <dbReference type="ARBA" id="ARBA00022448"/>
    </source>
</evidence>
<evidence type="ECO:0000256" key="8">
    <source>
        <dbReference type="ARBA" id="ARBA00023054"/>
    </source>
</evidence>
<dbReference type="GO" id="GO:0006906">
    <property type="term" value="P:vesicle fusion"/>
    <property type="evidence" value="ECO:0007669"/>
    <property type="project" value="TreeGrafter"/>
</dbReference>
<evidence type="ECO:0000256" key="5">
    <source>
        <dbReference type="ARBA" id="ARBA00022927"/>
    </source>
</evidence>
<gene>
    <name evidence="11" type="primary">Contig6543.g6999</name>
    <name evidence="11" type="ORF">STYLEM_1029</name>
</gene>
<dbReference type="GO" id="GO:0006886">
    <property type="term" value="P:intracellular protein transport"/>
    <property type="evidence" value="ECO:0007669"/>
    <property type="project" value="InterPro"/>
</dbReference>
<dbReference type="InterPro" id="IPR045242">
    <property type="entry name" value="Syntaxin"/>
</dbReference>
<proteinExistence type="inferred from homology"/>
<dbReference type="Proteomes" id="UP000039865">
    <property type="component" value="Unassembled WGS sequence"/>
</dbReference>
<dbReference type="GO" id="GO:0031201">
    <property type="term" value="C:SNARE complex"/>
    <property type="evidence" value="ECO:0007669"/>
    <property type="project" value="TreeGrafter"/>
</dbReference>
<dbReference type="CDD" id="cd15845">
    <property type="entry name" value="SNARE_syntaxin16"/>
    <property type="match status" value="1"/>
</dbReference>
<dbReference type="GO" id="GO:0005484">
    <property type="term" value="F:SNAP receptor activity"/>
    <property type="evidence" value="ECO:0007669"/>
    <property type="project" value="InterPro"/>
</dbReference>
<dbReference type="PANTHER" id="PTHR19957:SF83">
    <property type="entry name" value="SYNTAXIN-16"/>
    <property type="match status" value="1"/>
</dbReference>
<evidence type="ECO:0000256" key="6">
    <source>
        <dbReference type="ARBA" id="ARBA00022989"/>
    </source>
</evidence>
<evidence type="ECO:0000256" key="4">
    <source>
        <dbReference type="ARBA" id="ARBA00022692"/>
    </source>
</evidence>
<sequence>MGAAKDRTKDFMNMKTKINLYRDPSKRFGQVTNVIAQDQFASNSNTKTSANLMMLVMVKMSCLHFGLTSKRILKKKLLKLINNVPIMMCVTYCCIVDKLKQLRAQRFKPKFDDNENIKLDRQIDELVSTLTEVIKFLNNFNIQTIKQSEKELRQMMGENSQNQSDYQIRKNIQQTYLFKMQDITRQLRTIERENLMRIKDLYGDEGEIILSQLDKKERDYFAELDVKQAQEQQNRNLIQIEHMGEMTGQRSEQISNLVNHINELAVVFKELSNLVVEQGTVLDRIDFNIEQAHVNVKKANQQFVKTLKREQSWRAKGCMSCLVTWNLVVIGLLVFKHLS</sequence>
<dbReference type="InterPro" id="IPR006012">
    <property type="entry name" value="Syntaxin/epimorphin_CS"/>
</dbReference>
<dbReference type="InParanoid" id="A0A077ZRU4"/>
<dbReference type="InterPro" id="IPR010989">
    <property type="entry name" value="SNARE"/>
</dbReference>
<evidence type="ECO:0000259" key="10">
    <source>
        <dbReference type="PROSITE" id="PS50192"/>
    </source>
</evidence>
<reference evidence="11 12" key="1">
    <citation type="submission" date="2014-06" db="EMBL/GenBank/DDBJ databases">
        <authorList>
            <person name="Swart Estienne"/>
        </authorList>
    </citation>
    <scope>NUCLEOTIDE SEQUENCE [LARGE SCALE GENOMIC DNA]</scope>
    <source>
        <strain evidence="11 12">130c</strain>
    </source>
</reference>
<dbReference type="PANTHER" id="PTHR19957">
    <property type="entry name" value="SYNTAXIN"/>
    <property type="match status" value="1"/>
</dbReference>
<dbReference type="Gene3D" id="1.20.58.70">
    <property type="match status" value="1"/>
</dbReference>
<dbReference type="OrthoDB" id="10251371at2759"/>
<keyword evidence="5" id="KW-0653">Protein transport</keyword>
<dbReference type="Pfam" id="PF05739">
    <property type="entry name" value="SNARE"/>
    <property type="match status" value="1"/>
</dbReference>
<dbReference type="GO" id="GO:0048278">
    <property type="term" value="P:vesicle docking"/>
    <property type="evidence" value="ECO:0007669"/>
    <property type="project" value="TreeGrafter"/>
</dbReference>
<keyword evidence="8" id="KW-0175">Coiled coil</keyword>
<feature type="domain" description="T-SNARE coiled-coil homology" evidence="10">
    <location>
        <begin position="244"/>
        <end position="306"/>
    </location>
</feature>
<dbReference type="SMART" id="SM00397">
    <property type="entry name" value="t_SNARE"/>
    <property type="match status" value="1"/>
</dbReference>
<keyword evidence="3" id="KW-0813">Transport</keyword>
<dbReference type="PROSITE" id="PS50192">
    <property type="entry name" value="T_SNARE"/>
    <property type="match status" value="1"/>
</dbReference>
<evidence type="ECO:0000313" key="12">
    <source>
        <dbReference type="Proteomes" id="UP000039865"/>
    </source>
</evidence>
<comment type="similarity">
    <text evidence="2">Belongs to the syntaxin family.</text>
</comment>
<evidence type="ECO:0000256" key="7">
    <source>
        <dbReference type="ARBA" id="ARBA00023034"/>
    </source>
</evidence>
<name>A0A077ZRU4_STYLE</name>
<evidence type="ECO:0000256" key="9">
    <source>
        <dbReference type="ARBA" id="ARBA00023136"/>
    </source>
</evidence>
<dbReference type="OMA" id="NRKMCII"/>
<dbReference type="GO" id="GO:0000139">
    <property type="term" value="C:Golgi membrane"/>
    <property type="evidence" value="ECO:0007669"/>
    <property type="project" value="UniProtKB-SubCell"/>
</dbReference>
<evidence type="ECO:0000256" key="1">
    <source>
        <dbReference type="ARBA" id="ARBA00004409"/>
    </source>
</evidence>
<dbReference type="FunCoup" id="A0A077ZRU4">
    <property type="interactions" value="297"/>
</dbReference>
<keyword evidence="7" id="KW-0333">Golgi apparatus</keyword>
<protein>
    <submittedName>
        <fullName evidence="11">Syntaxin-like protein</fullName>
    </submittedName>
</protein>
<dbReference type="GO" id="GO:0000149">
    <property type="term" value="F:SNARE binding"/>
    <property type="evidence" value="ECO:0007669"/>
    <property type="project" value="TreeGrafter"/>
</dbReference>
<comment type="subcellular location">
    <subcellularLocation>
        <location evidence="1">Golgi apparatus membrane</location>
        <topology evidence="1">Single-pass type IV membrane protein</topology>
    </subcellularLocation>
</comment>
<keyword evidence="4" id="KW-0812">Transmembrane</keyword>
<dbReference type="PROSITE" id="PS00914">
    <property type="entry name" value="SYNTAXIN"/>
    <property type="match status" value="1"/>
</dbReference>
<dbReference type="AlphaFoldDB" id="A0A077ZRU4"/>
<accession>A0A077ZRU4</accession>
<dbReference type="SUPFAM" id="SSF47661">
    <property type="entry name" value="t-snare proteins"/>
    <property type="match status" value="1"/>
</dbReference>
<evidence type="ECO:0000256" key="2">
    <source>
        <dbReference type="ARBA" id="ARBA00009063"/>
    </source>
</evidence>
<evidence type="ECO:0000313" key="11">
    <source>
        <dbReference type="EMBL" id="CDW72075.1"/>
    </source>
</evidence>
<organism evidence="11 12">
    <name type="scientific">Stylonychia lemnae</name>
    <name type="common">Ciliate</name>
    <dbReference type="NCBI Taxonomy" id="5949"/>
    <lineage>
        <taxon>Eukaryota</taxon>
        <taxon>Sar</taxon>
        <taxon>Alveolata</taxon>
        <taxon>Ciliophora</taxon>
        <taxon>Intramacronucleata</taxon>
        <taxon>Spirotrichea</taxon>
        <taxon>Stichotrichia</taxon>
        <taxon>Sporadotrichida</taxon>
        <taxon>Oxytrichidae</taxon>
        <taxon>Stylonychinae</taxon>
        <taxon>Stylonychia</taxon>
    </lineage>
</organism>
<keyword evidence="12" id="KW-1185">Reference proteome</keyword>